<dbReference type="InterPro" id="IPR009721">
    <property type="entry name" value="O-acyltransferase_WSD1_C"/>
</dbReference>
<dbReference type="EMBL" id="FQVU01000001">
    <property type="protein sequence ID" value="SHF48724.1"/>
    <property type="molecule type" value="Genomic_DNA"/>
</dbReference>
<dbReference type="EC" id="2.3.1.20" evidence="4 11"/>
<dbReference type="PANTHER" id="PTHR31650">
    <property type="entry name" value="O-ACYLTRANSFERASE (WSD1-LIKE) FAMILY PROTEIN"/>
    <property type="match status" value="1"/>
</dbReference>
<dbReference type="UniPathway" id="UPA00282"/>
<evidence type="ECO:0000259" key="13">
    <source>
        <dbReference type="Pfam" id="PF03007"/>
    </source>
</evidence>
<sequence>MLLPMSPTSSMFLIAESREHPMHVGSLQLFKPPEGADAFDIRTLLRERMADDAVAPVLRRRPRRSVTTLGQWGWEVDQAFDLEHHVRHSALPRPGRVRELLELVSRLHSTLLDRYRPLWEMHLIEGLDDGRFAIYSKVHHSVVDGVSALRMLASMLSEDAEERDMPAPWAPRERSPRRPRTGNRSVNAVAKVVGDTAGLAPSLARTVTRAVREQGATMSFSAPQSIFNVKITGARRFAAQSWPMERLRAVGKAGGTTLNDVVLAMCSGALRRYLLAMDELPTTSLIAMVPVSLHGDGEGDIDGGNAIGLVTCRLGTDLDDAGERLAAVHRSMTEGKESLSGMSRLQILAMSGIGIAPLGLYPALKLVDTVRPPFNLIISNVPGPRRPLYWNGARLDGLYPLSIPLDGQALNITCTSYTDEVAFGLTGCRRTVPHLQHLLTYLDDELRDLELATGA</sequence>
<evidence type="ECO:0000256" key="12">
    <source>
        <dbReference type="SAM" id="MobiDB-lite"/>
    </source>
</evidence>
<dbReference type="Pfam" id="PF06974">
    <property type="entry name" value="WS_DGAT_C"/>
    <property type="match status" value="1"/>
</dbReference>
<keyword evidence="8 11" id="KW-0443">Lipid metabolism</keyword>
<evidence type="ECO:0000256" key="10">
    <source>
        <dbReference type="ARBA" id="ARBA00048109"/>
    </source>
</evidence>
<name>A0A1M5C1Q0_9ACTN</name>
<accession>A0A1M5C1Q0</accession>
<dbReference type="GO" id="GO:0019432">
    <property type="term" value="P:triglyceride biosynthetic process"/>
    <property type="evidence" value="ECO:0007669"/>
    <property type="project" value="UniProtKB-UniPathway"/>
</dbReference>
<evidence type="ECO:0000259" key="14">
    <source>
        <dbReference type="Pfam" id="PF06974"/>
    </source>
</evidence>
<keyword evidence="9 11" id="KW-0012">Acyltransferase</keyword>
<dbReference type="Pfam" id="PF03007">
    <property type="entry name" value="WS_DGAT_cat"/>
    <property type="match status" value="1"/>
</dbReference>
<evidence type="ECO:0000256" key="9">
    <source>
        <dbReference type="ARBA" id="ARBA00023315"/>
    </source>
</evidence>
<dbReference type="STRING" id="1206085.SAMN05443575_0072"/>
<evidence type="ECO:0000256" key="8">
    <source>
        <dbReference type="ARBA" id="ARBA00023098"/>
    </source>
</evidence>
<dbReference type="GO" id="GO:0071731">
    <property type="term" value="P:response to nitric oxide"/>
    <property type="evidence" value="ECO:0007669"/>
    <property type="project" value="TreeGrafter"/>
</dbReference>
<reference evidence="16" key="1">
    <citation type="submission" date="2016-11" db="EMBL/GenBank/DDBJ databases">
        <authorList>
            <person name="Varghese N."/>
            <person name="Submissions S."/>
        </authorList>
    </citation>
    <scope>NUCLEOTIDE SEQUENCE [LARGE SCALE GENOMIC DNA]</scope>
    <source>
        <strain evidence="16">DSM 45627</strain>
    </source>
</reference>
<keyword evidence="7 11" id="KW-0319">Glycerol metabolism</keyword>
<evidence type="ECO:0000256" key="7">
    <source>
        <dbReference type="ARBA" id="ARBA00022798"/>
    </source>
</evidence>
<evidence type="ECO:0000256" key="5">
    <source>
        <dbReference type="ARBA" id="ARBA00022516"/>
    </source>
</evidence>
<dbReference type="OrthoDB" id="9810950at2"/>
<protein>
    <recommendedName>
        <fullName evidence="4 11">Diacylglycerol O-acyltransferase</fullName>
        <ecNumber evidence="4 11">2.3.1.20</ecNumber>
    </recommendedName>
</protein>
<evidence type="ECO:0000256" key="3">
    <source>
        <dbReference type="ARBA" id="ARBA00009587"/>
    </source>
</evidence>
<dbReference type="GO" id="GO:0001666">
    <property type="term" value="P:response to hypoxia"/>
    <property type="evidence" value="ECO:0007669"/>
    <property type="project" value="TreeGrafter"/>
</dbReference>
<comment type="catalytic activity">
    <reaction evidence="10 11">
        <text>an acyl-CoA + a 1,2-diacyl-sn-glycerol = a triacyl-sn-glycerol + CoA</text>
        <dbReference type="Rhea" id="RHEA:10868"/>
        <dbReference type="ChEBI" id="CHEBI:17815"/>
        <dbReference type="ChEBI" id="CHEBI:57287"/>
        <dbReference type="ChEBI" id="CHEBI:58342"/>
        <dbReference type="ChEBI" id="CHEBI:64615"/>
        <dbReference type="EC" id="2.3.1.20"/>
    </reaction>
</comment>
<feature type="domain" description="O-acyltransferase WSD1-like N-terminal" evidence="13">
    <location>
        <begin position="5"/>
        <end position="262"/>
    </location>
</feature>
<dbReference type="AlphaFoldDB" id="A0A1M5C1Q0"/>
<dbReference type="GO" id="GO:0051701">
    <property type="term" value="P:biological process involved in interaction with host"/>
    <property type="evidence" value="ECO:0007669"/>
    <property type="project" value="TreeGrafter"/>
</dbReference>
<feature type="domain" description="O-acyltransferase WSD1 C-terminal" evidence="14">
    <location>
        <begin position="304"/>
        <end position="449"/>
    </location>
</feature>
<dbReference type="PANTHER" id="PTHR31650:SF1">
    <property type="entry name" value="WAX ESTER SYNTHASE_DIACYLGLYCEROL ACYLTRANSFERASE 4-RELATED"/>
    <property type="match status" value="1"/>
</dbReference>
<comment type="pathway">
    <text evidence="1 11">Glycerolipid metabolism; triacylglycerol biosynthesis.</text>
</comment>
<evidence type="ECO:0000256" key="4">
    <source>
        <dbReference type="ARBA" id="ARBA00013244"/>
    </source>
</evidence>
<dbReference type="SUPFAM" id="SSF52777">
    <property type="entry name" value="CoA-dependent acyltransferases"/>
    <property type="match status" value="1"/>
</dbReference>
<dbReference type="GO" id="GO:0004144">
    <property type="term" value="F:diacylglycerol O-acyltransferase activity"/>
    <property type="evidence" value="ECO:0007669"/>
    <property type="project" value="UniProtKB-EC"/>
</dbReference>
<evidence type="ECO:0000256" key="11">
    <source>
        <dbReference type="RuleBase" id="RU361241"/>
    </source>
</evidence>
<evidence type="ECO:0000256" key="2">
    <source>
        <dbReference type="ARBA" id="ARBA00005189"/>
    </source>
</evidence>
<dbReference type="Proteomes" id="UP000186132">
    <property type="component" value="Unassembled WGS sequence"/>
</dbReference>
<comment type="pathway">
    <text evidence="2">Lipid metabolism.</text>
</comment>
<feature type="region of interest" description="Disordered" evidence="12">
    <location>
        <begin position="162"/>
        <end position="183"/>
    </location>
</feature>
<dbReference type="InterPro" id="IPR004255">
    <property type="entry name" value="O-acyltransferase_WSD1_N"/>
</dbReference>
<keyword evidence="16" id="KW-1185">Reference proteome</keyword>
<comment type="similarity">
    <text evidence="3 11">Belongs to the long-chain O-acyltransferase family.</text>
</comment>
<dbReference type="RefSeq" id="WP_073384597.1">
    <property type="nucleotide sequence ID" value="NZ_FQVU01000001.1"/>
</dbReference>
<keyword evidence="6 11" id="KW-0808">Transferase</keyword>
<dbReference type="GO" id="GO:0006071">
    <property type="term" value="P:glycerol metabolic process"/>
    <property type="evidence" value="ECO:0007669"/>
    <property type="project" value="UniProtKB-KW"/>
</dbReference>
<proteinExistence type="inferred from homology"/>
<dbReference type="GO" id="GO:0005886">
    <property type="term" value="C:plasma membrane"/>
    <property type="evidence" value="ECO:0007669"/>
    <property type="project" value="TreeGrafter"/>
</dbReference>
<dbReference type="InterPro" id="IPR045034">
    <property type="entry name" value="O-acyltransferase_WSD1-like"/>
</dbReference>
<evidence type="ECO:0000313" key="16">
    <source>
        <dbReference type="Proteomes" id="UP000186132"/>
    </source>
</evidence>
<keyword evidence="5 11" id="KW-0444">Lipid biosynthesis</keyword>
<evidence type="ECO:0000256" key="6">
    <source>
        <dbReference type="ARBA" id="ARBA00022679"/>
    </source>
</evidence>
<dbReference type="InterPro" id="IPR014292">
    <property type="entry name" value="Acyl_transf_WS/DGAT"/>
</dbReference>
<dbReference type="NCBIfam" id="TIGR02946">
    <property type="entry name" value="acyl_WS_DGAT"/>
    <property type="match status" value="1"/>
</dbReference>
<evidence type="ECO:0000313" key="15">
    <source>
        <dbReference type="EMBL" id="SHF48724.1"/>
    </source>
</evidence>
<gene>
    <name evidence="15" type="ORF">SAMN05443575_0072</name>
</gene>
<evidence type="ECO:0000256" key="1">
    <source>
        <dbReference type="ARBA" id="ARBA00004771"/>
    </source>
</evidence>
<organism evidence="15 16">
    <name type="scientific">Jatrophihabitans endophyticus</name>
    <dbReference type="NCBI Taxonomy" id="1206085"/>
    <lineage>
        <taxon>Bacteria</taxon>
        <taxon>Bacillati</taxon>
        <taxon>Actinomycetota</taxon>
        <taxon>Actinomycetes</taxon>
        <taxon>Jatrophihabitantales</taxon>
        <taxon>Jatrophihabitantaceae</taxon>
        <taxon>Jatrophihabitans</taxon>
    </lineage>
</organism>